<evidence type="ECO:0000256" key="10">
    <source>
        <dbReference type="ARBA" id="ARBA00022833"/>
    </source>
</evidence>
<feature type="domain" description="C3H1-type" evidence="21">
    <location>
        <begin position="590"/>
        <end position="615"/>
    </location>
</feature>
<evidence type="ECO:0000313" key="22">
    <source>
        <dbReference type="Proteomes" id="UP000248481"/>
    </source>
</evidence>
<dbReference type="InterPro" id="IPR040366">
    <property type="entry name" value="Nab2/ZC3H14"/>
</dbReference>
<keyword evidence="15 19" id="KW-0539">Nucleus</keyword>
<keyword evidence="8 18" id="KW-0863">Zinc-finger</keyword>
<keyword evidence="5" id="KW-0597">Phosphoprotein</keyword>
<dbReference type="GeneID" id="110571652"/>
<comment type="similarity">
    <text evidence="2 19">Belongs to the ZC3H14 family.</text>
</comment>
<evidence type="ECO:0000256" key="1">
    <source>
        <dbReference type="ARBA" id="ARBA00004324"/>
    </source>
</evidence>
<evidence type="ECO:0000256" key="6">
    <source>
        <dbReference type="ARBA" id="ARBA00022723"/>
    </source>
</evidence>
<sequence length="730" mass="82165">MEIGTEISRKIRSAIKGKLQELGAYVDEELPDYIMVMVANKKSQDQMTEDLSLFLGNNTIRFTVWLHGVLDKLRSVTTDPSSLKSSDTNIFDNNVSSNKSCFSRGDERRHEAAVPPLAVASTRPEKRDSRVSTSSQEQKTTTVRQTYDDGAATRLMSTVKPLREPAPSEDVIDIKPEPDDLIDEDLNFVQENPLSQKKPTVTLAYGSSRPSIEIYRPPASRNADSGAHLNRLQFQQQPNSIHAAKQPDIQNSRVYETGRLCEPEMLNSLEETYSPFFRNNSEKMSIEEENFRKRKLPVVSSVVKVKKFNHDGEEEEEDDDCGSRTGSVSSSVSVPAKPERRPSLPPSKQANKNLILKAISEAQESVTKTTNYSTVSQKQTLPVAPRTRTSQEELLAEMVQGQSRTPRISTPIKEEETKGDNIEKSQGTQQRQLLSRLQIDPVMAETLQIGQDYYDMESMVHADTRSFILKKPKLSEEVVVAPNQESGMKTADTLRVLSGHLMQTRDLVQPDKPASPKFIVTLDGVPSPPGYMSDQEEDMCFEGVKPVNQTAASNKGLRGLLHPQHLQLMSRQLDDPNAEMSELSVVQKPEKLLERCKYWPACKNGDECAYHHPVSPCKAFPNCKFAEKCLFVHPNCKYDAKCTKPDCPFTHMSRRIPVLPPKPVATPASPSSSQLCRYFPACKKMECPFYHPKHCRFNTQCTRPDCTFYHPTITVPPRHALKWIRPQTSE</sequence>
<gene>
    <name evidence="23" type="primary">ZC3H14</name>
</gene>
<keyword evidence="11" id="KW-0832">Ubl conjugation</keyword>
<evidence type="ECO:0000256" key="16">
    <source>
        <dbReference type="ARBA" id="ARBA00059881"/>
    </source>
</evidence>
<accession>A0A8M1MLU4</accession>
<evidence type="ECO:0000256" key="4">
    <source>
        <dbReference type="ARBA" id="ARBA00022499"/>
    </source>
</evidence>
<keyword evidence="22" id="KW-1185">Reference proteome</keyword>
<dbReference type="Pfam" id="PF14608">
    <property type="entry name" value="zf-CCCH_2"/>
    <property type="match status" value="5"/>
</dbReference>
<reference evidence="23" key="1">
    <citation type="submission" date="2025-08" db="UniProtKB">
        <authorList>
            <consortium name="RefSeq"/>
        </authorList>
    </citation>
    <scope>IDENTIFICATION</scope>
    <source>
        <tissue evidence="23">Blood</tissue>
    </source>
</reference>
<evidence type="ECO:0000256" key="7">
    <source>
        <dbReference type="ARBA" id="ARBA00022737"/>
    </source>
</evidence>
<proteinExistence type="inferred from homology"/>
<evidence type="ECO:0000256" key="14">
    <source>
        <dbReference type="ARBA" id="ARBA00022990"/>
    </source>
</evidence>
<evidence type="ECO:0000256" key="5">
    <source>
        <dbReference type="ARBA" id="ARBA00022553"/>
    </source>
</evidence>
<dbReference type="CTD" id="79882"/>
<comment type="function">
    <text evidence="16">RNA-binding protein involved in the biogenesis of circular RNAs (circRNAs), which are produced by back-splicing circularization of pre-mRNAs. Acts by binding to both exon-intron boundary and 3'-UTR of pre-mRNAs to promote circRNA biogenesis through dimerization and the association with the spliceosome. Required for spermatogenesis via involvement in circRNA biogenesis. Regulates the pre-mRNA processing of ATP5MC1; preventing its degradation. Also binds the poly(A) tail of mRNAs; controlling poly(A) length in neuronal cells.</text>
</comment>
<dbReference type="InterPro" id="IPR000571">
    <property type="entry name" value="Znf_CCCH"/>
</dbReference>
<keyword evidence="13 19" id="KW-0694">RNA-binding</keyword>
<dbReference type="PROSITE" id="PS50103">
    <property type="entry name" value="ZF_C3H1"/>
    <property type="match status" value="1"/>
</dbReference>
<feature type="region of interest" description="Disordered" evidence="20">
    <location>
        <begin position="102"/>
        <end position="141"/>
    </location>
</feature>
<evidence type="ECO:0000256" key="15">
    <source>
        <dbReference type="ARBA" id="ARBA00023242"/>
    </source>
</evidence>
<evidence type="ECO:0000256" key="8">
    <source>
        <dbReference type="ARBA" id="ARBA00022771"/>
    </source>
</evidence>
<protein>
    <recommendedName>
        <fullName evidence="3 19">Zinc finger CCCH domain-containing protein 14</fullName>
    </recommendedName>
</protein>
<dbReference type="PANTHER" id="PTHR14738:SF29">
    <property type="entry name" value="ZINC FINGER CCCH DOMAIN-CONTAINING PROTEIN 14"/>
    <property type="match status" value="1"/>
</dbReference>
<dbReference type="FunFam" id="4.10.1000.40:FF:000006">
    <property type="entry name" value="Zinc finger CCCH domain-containing protein 14"/>
    <property type="match status" value="1"/>
</dbReference>
<name>A0A8M1MLU4_NEOSC</name>
<evidence type="ECO:0000256" key="2">
    <source>
        <dbReference type="ARBA" id="ARBA00008423"/>
    </source>
</evidence>
<keyword evidence="10 18" id="KW-0862">Zinc</keyword>
<feature type="compositionally biased region" description="Polar residues" evidence="20">
    <location>
        <begin position="131"/>
        <end position="141"/>
    </location>
</feature>
<keyword evidence="14" id="KW-0007">Acetylation</keyword>
<comment type="subcellular location">
    <subcellularLocation>
        <location evidence="1 19">Nucleus speckle</location>
    </subcellularLocation>
</comment>
<dbReference type="GO" id="GO:0030154">
    <property type="term" value="P:cell differentiation"/>
    <property type="evidence" value="ECO:0007669"/>
    <property type="project" value="UniProtKB-KW"/>
</dbReference>
<evidence type="ECO:0000256" key="18">
    <source>
        <dbReference type="PROSITE-ProRule" id="PRU00723"/>
    </source>
</evidence>
<dbReference type="GO" id="GO:0043488">
    <property type="term" value="P:regulation of mRNA stability"/>
    <property type="evidence" value="ECO:0007669"/>
    <property type="project" value="UniProtKB-UniRule"/>
</dbReference>
<keyword evidence="6 18" id="KW-0479">Metal-binding</keyword>
<keyword evidence="9" id="KW-0221">Differentiation</keyword>
<dbReference type="Gene3D" id="4.10.1000.40">
    <property type="match status" value="1"/>
</dbReference>
<dbReference type="RefSeq" id="XP_044774105.1">
    <property type="nucleotide sequence ID" value="XM_044918170.1"/>
</dbReference>
<dbReference type="PANTHER" id="PTHR14738">
    <property type="entry name" value="ZINC FINGER CCCH DOMAIN-CONTAINING PROTEIN 14"/>
    <property type="match status" value="1"/>
</dbReference>
<dbReference type="Gene3D" id="1.20.1390.10">
    <property type="entry name" value="PWI domain"/>
    <property type="match status" value="1"/>
</dbReference>
<evidence type="ECO:0000256" key="13">
    <source>
        <dbReference type="ARBA" id="ARBA00022884"/>
    </source>
</evidence>
<dbReference type="FunFam" id="4.10.1000.30:FF:000003">
    <property type="entry name" value="zinc finger CCCH domain-containing protein 14 isoform X6"/>
    <property type="match status" value="1"/>
</dbReference>
<dbReference type="FunFam" id="4.10.1000.40:FF:000001">
    <property type="entry name" value="zinc finger CCCH domain-containing protein 14 isoform X2"/>
    <property type="match status" value="1"/>
</dbReference>
<dbReference type="SMART" id="SM00356">
    <property type="entry name" value="ZnF_C3H1"/>
    <property type="match status" value="3"/>
</dbReference>
<keyword evidence="7 19" id="KW-0677">Repeat</keyword>
<evidence type="ECO:0000256" key="9">
    <source>
        <dbReference type="ARBA" id="ARBA00022782"/>
    </source>
</evidence>
<dbReference type="GO" id="GO:0008270">
    <property type="term" value="F:zinc ion binding"/>
    <property type="evidence" value="ECO:0007669"/>
    <property type="project" value="UniProtKB-KW"/>
</dbReference>
<comment type="subunit">
    <text evidence="17">Homodimer; facilitating circular RNAs (circRNAs) formation. Associates with the spliceosome. Interacts with HOOK2. Interacts with ZFC3H1 in a RNase-sensitive manner.</text>
</comment>
<evidence type="ECO:0000259" key="21">
    <source>
        <dbReference type="PROSITE" id="PS50103"/>
    </source>
</evidence>
<dbReference type="FunFam" id="1.20.1390.10:FF:000006">
    <property type="entry name" value="zinc finger CCCH domain-containing protein 14"/>
    <property type="match status" value="1"/>
</dbReference>
<dbReference type="FunFam" id="4.10.1000.30:FF:000001">
    <property type="entry name" value="Zinc finger CCCH domain-containing protein 14"/>
    <property type="match status" value="1"/>
</dbReference>
<keyword evidence="4" id="KW-1017">Isopeptide bond</keyword>
<keyword evidence="12" id="KW-0744">Spermatogenesis</keyword>
<dbReference type="Proteomes" id="UP000248481">
    <property type="component" value="Chromosome 9"/>
</dbReference>
<dbReference type="AlphaFoldDB" id="A0A8M1MLU4"/>
<feature type="region of interest" description="Disordered" evidence="20">
    <location>
        <begin position="310"/>
        <end position="351"/>
    </location>
</feature>
<dbReference type="GO" id="GO:0008143">
    <property type="term" value="F:poly(A) binding"/>
    <property type="evidence" value="ECO:0007669"/>
    <property type="project" value="UniProtKB-UniRule"/>
</dbReference>
<dbReference type="Gene3D" id="4.10.1000.30">
    <property type="match status" value="1"/>
</dbReference>
<dbReference type="GO" id="GO:0007283">
    <property type="term" value="P:spermatogenesis"/>
    <property type="evidence" value="ECO:0007669"/>
    <property type="project" value="UniProtKB-KW"/>
</dbReference>
<evidence type="ECO:0000313" key="23">
    <source>
        <dbReference type="RefSeq" id="XP_044774105.1"/>
    </source>
</evidence>
<dbReference type="GO" id="GO:0005737">
    <property type="term" value="C:cytoplasm"/>
    <property type="evidence" value="ECO:0007669"/>
    <property type="project" value="TreeGrafter"/>
</dbReference>
<evidence type="ECO:0000256" key="3">
    <source>
        <dbReference type="ARBA" id="ARBA00015071"/>
    </source>
</evidence>
<evidence type="ECO:0000256" key="20">
    <source>
        <dbReference type="SAM" id="MobiDB-lite"/>
    </source>
</evidence>
<organism evidence="22 23">
    <name type="scientific">Neomonachus schauinslandi</name>
    <name type="common">Hawaiian monk seal</name>
    <name type="synonym">Monachus schauinslandi</name>
    <dbReference type="NCBI Taxonomy" id="29088"/>
    <lineage>
        <taxon>Eukaryota</taxon>
        <taxon>Metazoa</taxon>
        <taxon>Chordata</taxon>
        <taxon>Craniata</taxon>
        <taxon>Vertebrata</taxon>
        <taxon>Euteleostomi</taxon>
        <taxon>Mammalia</taxon>
        <taxon>Eutheria</taxon>
        <taxon>Laurasiatheria</taxon>
        <taxon>Carnivora</taxon>
        <taxon>Caniformia</taxon>
        <taxon>Pinnipedia</taxon>
        <taxon>Phocidae</taxon>
        <taxon>Monachinae</taxon>
        <taxon>Monachini</taxon>
        <taxon>Neomonachus</taxon>
    </lineage>
</organism>
<evidence type="ECO:0000256" key="12">
    <source>
        <dbReference type="ARBA" id="ARBA00022871"/>
    </source>
</evidence>
<evidence type="ECO:0000256" key="19">
    <source>
        <dbReference type="RuleBase" id="RU369058"/>
    </source>
</evidence>
<feature type="zinc finger region" description="C3H1-type" evidence="18">
    <location>
        <begin position="590"/>
        <end position="615"/>
    </location>
</feature>
<evidence type="ECO:0000256" key="11">
    <source>
        <dbReference type="ARBA" id="ARBA00022843"/>
    </source>
</evidence>
<evidence type="ECO:0000256" key="17">
    <source>
        <dbReference type="ARBA" id="ARBA00062976"/>
    </source>
</evidence>
<dbReference type="GO" id="GO:0016607">
    <property type="term" value="C:nuclear speck"/>
    <property type="evidence" value="ECO:0007669"/>
    <property type="project" value="UniProtKB-SubCell"/>
</dbReference>